<dbReference type="Proteomes" id="UP000244855">
    <property type="component" value="Unassembled WGS sequence"/>
</dbReference>
<accession>A0A2V1E9D2</accession>
<reference evidence="1 2" key="1">
    <citation type="journal article" date="2018" name="Sci. Rep.">
        <title>Comparative genomics provides insights into the lifestyle and reveals functional heterogeneity of dark septate endophytic fungi.</title>
        <authorList>
            <person name="Knapp D.G."/>
            <person name="Nemeth J.B."/>
            <person name="Barry K."/>
            <person name="Hainaut M."/>
            <person name="Henrissat B."/>
            <person name="Johnson J."/>
            <person name="Kuo A."/>
            <person name="Lim J.H.P."/>
            <person name="Lipzen A."/>
            <person name="Nolan M."/>
            <person name="Ohm R.A."/>
            <person name="Tamas L."/>
            <person name="Grigoriev I.V."/>
            <person name="Spatafora J.W."/>
            <person name="Nagy L.G."/>
            <person name="Kovacs G.M."/>
        </authorList>
    </citation>
    <scope>NUCLEOTIDE SEQUENCE [LARGE SCALE GENOMIC DNA]</scope>
    <source>
        <strain evidence="1 2">DSE2036</strain>
    </source>
</reference>
<keyword evidence="2" id="KW-1185">Reference proteome</keyword>
<protein>
    <submittedName>
        <fullName evidence="1">Uncharacterized protein</fullName>
    </submittedName>
</protein>
<gene>
    <name evidence="1" type="ORF">DM02DRAFT_622852</name>
</gene>
<name>A0A2V1E9D2_9PLEO</name>
<organism evidence="1 2">
    <name type="scientific">Periconia macrospinosa</name>
    <dbReference type="NCBI Taxonomy" id="97972"/>
    <lineage>
        <taxon>Eukaryota</taxon>
        <taxon>Fungi</taxon>
        <taxon>Dikarya</taxon>
        <taxon>Ascomycota</taxon>
        <taxon>Pezizomycotina</taxon>
        <taxon>Dothideomycetes</taxon>
        <taxon>Pleosporomycetidae</taxon>
        <taxon>Pleosporales</taxon>
        <taxon>Massarineae</taxon>
        <taxon>Periconiaceae</taxon>
        <taxon>Periconia</taxon>
    </lineage>
</organism>
<sequence length="270" mass="29279">MAKRSRGSPPPKDGVVLSCLDQTNGRRASDCKISHQRSGERAEKRKCAHLSLPEHCFVPASSSPRIEQRRYVKRGTKTTVGTYESTRHLEDTTVHVVVGRQAVLISNPPDFVAVEEMQSCASSSGRAGPWRKHLVRHASHSGCGHTWTVGEMGITEGMCTVSVLLTVDSPVDAQAKRALIGAAHRTVPSSALPYQHACACACSGMSCIEQQAPGLGCHLRARPVVIWSDAQVRPGRAHAVQLQPSLWGWCGRAHWADQIPVCRTASMQNP</sequence>
<dbReference type="EMBL" id="KZ805307">
    <property type="protein sequence ID" value="PVI06689.1"/>
    <property type="molecule type" value="Genomic_DNA"/>
</dbReference>
<proteinExistence type="predicted"/>
<evidence type="ECO:0000313" key="1">
    <source>
        <dbReference type="EMBL" id="PVI06689.1"/>
    </source>
</evidence>
<evidence type="ECO:0000313" key="2">
    <source>
        <dbReference type="Proteomes" id="UP000244855"/>
    </source>
</evidence>
<dbReference type="AlphaFoldDB" id="A0A2V1E9D2"/>